<gene>
    <name evidence="5" type="ORF">g.9841</name>
    <name evidence="4" type="ORF">g.9842</name>
</gene>
<dbReference type="GO" id="GO:0062129">
    <property type="term" value="C:chitin-based extracellular matrix"/>
    <property type="evidence" value="ECO:0007669"/>
    <property type="project" value="TreeGrafter"/>
</dbReference>
<evidence type="ECO:0000256" key="2">
    <source>
        <dbReference type="PROSITE-ProRule" id="PRU00497"/>
    </source>
</evidence>
<name>A0A1E1WDE9_PECGO</name>
<dbReference type="InterPro" id="IPR050468">
    <property type="entry name" value="Cuticle_Struct_Prot"/>
</dbReference>
<dbReference type="AlphaFoldDB" id="A0A1E1WDE9"/>
<evidence type="ECO:0000256" key="1">
    <source>
        <dbReference type="ARBA" id="ARBA00022729"/>
    </source>
</evidence>
<dbReference type="PANTHER" id="PTHR10380">
    <property type="entry name" value="CUTICLE PROTEIN"/>
    <property type="match status" value="1"/>
</dbReference>
<feature type="coiled-coil region" evidence="3">
    <location>
        <begin position="171"/>
        <end position="198"/>
    </location>
</feature>
<keyword evidence="1" id="KW-0732">Signal</keyword>
<keyword evidence="3" id="KW-0175">Coiled coil</keyword>
<proteinExistence type="predicted"/>
<sequence>VTSHRRDVCVDFYHLLNMPSHVLLVSLTLALAAADVSHLTTSTAPPPPKPYAFSYTAGRYPGHADRQHTEVSDGSGVIRGQFSYVDPRQKIRTVQYVADKEGFHPLLSDPLPEHPVDSESVARAKDRHYQLYQKIAEEHANYPHPSPDASPRQSEAVVAATAKHAHLFQVIAEQHARIAAEREALQREEEERQHLQELQDIQH</sequence>
<evidence type="ECO:0000256" key="3">
    <source>
        <dbReference type="SAM" id="Coils"/>
    </source>
</evidence>
<evidence type="ECO:0000313" key="5">
    <source>
        <dbReference type="EMBL" id="JAT85003.1"/>
    </source>
</evidence>
<dbReference type="InterPro" id="IPR000618">
    <property type="entry name" value="Insect_cuticle"/>
</dbReference>
<dbReference type="GO" id="GO:0008010">
    <property type="term" value="F:structural constituent of chitin-based larval cuticle"/>
    <property type="evidence" value="ECO:0007669"/>
    <property type="project" value="TreeGrafter"/>
</dbReference>
<feature type="non-terminal residue" evidence="5">
    <location>
        <position position="1"/>
    </location>
</feature>
<protein>
    <submittedName>
        <fullName evidence="5">Uncharacterized protein</fullName>
    </submittedName>
</protein>
<dbReference type="EMBL" id="GDQN01009806">
    <property type="protein sequence ID" value="JAT81248.1"/>
    <property type="molecule type" value="Transcribed_RNA"/>
</dbReference>
<evidence type="ECO:0000313" key="4">
    <source>
        <dbReference type="EMBL" id="JAT81248.1"/>
    </source>
</evidence>
<accession>A0A1E1WDE9</accession>
<dbReference type="EMBL" id="GDQN01006051">
    <property type="protein sequence ID" value="JAT85003.1"/>
    <property type="molecule type" value="Transcribed_RNA"/>
</dbReference>
<dbReference type="OrthoDB" id="6358661at2759"/>
<dbReference type="Pfam" id="PF00379">
    <property type="entry name" value="Chitin_bind_4"/>
    <property type="match status" value="1"/>
</dbReference>
<dbReference type="PROSITE" id="PS51155">
    <property type="entry name" value="CHIT_BIND_RR_2"/>
    <property type="match status" value="1"/>
</dbReference>
<reference evidence="5" key="1">
    <citation type="submission" date="2015-09" db="EMBL/GenBank/DDBJ databases">
        <title>De novo assembly of Pectinophora gossypiella (Pink Bollworm) gut transcriptome.</title>
        <authorList>
            <person name="Tassone E.E."/>
        </authorList>
    </citation>
    <scope>NUCLEOTIDE SEQUENCE</scope>
</reference>
<keyword evidence="2" id="KW-0193">Cuticle</keyword>
<organism evidence="5">
    <name type="scientific">Pectinophora gossypiella</name>
    <name type="common">Cotton pink bollworm</name>
    <name type="synonym">Depressaria gossypiella</name>
    <dbReference type="NCBI Taxonomy" id="13191"/>
    <lineage>
        <taxon>Eukaryota</taxon>
        <taxon>Metazoa</taxon>
        <taxon>Ecdysozoa</taxon>
        <taxon>Arthropoda</taxon>
        <taxon>Hexapoda</taxon>
        <taxon>Insecta</taxon>
        <taxon>Pterygota</taxon>
        <taxon>Neoptera</taxon>
        <taxon>Endopterygota</taxon>
        <taxon>Lepidoptera</taxon>
        <taxon>Glossata</taxon>
        <taxon>Ditrysia</taxon>
        <taxon>Gelechioidea</taxon>
        <taxon>Gelechiidae</taxon>
        <taxon>Apatetrinae</taxon>
        <taxon>Pectinophora</taxon>
    </lineage>
</organism>